<keyword evidence="2" id="KW-1185">Reference proteome</keyword>
<dbReference type="EMBL" id="JAKKPZ010000272">
    <property type="protein sequence ID" value="KAI1697349.1"/>
    <property type="molecule type" value="Genomic_DNA"/>
</dbReference>
<organism evidence="1 2">
    <name type="scientific">Ditylenchus destructor</name>
    <dbReference type="NCBI Taxonomy" id="166010"/>
    <lineage>
        <taxon>Eukaryota</taxon>
        <taxon>Metazoa</taxon>
        <taxon>Ecdysozoa</taxon>
        <taxon>Nematoda</taxon>
        <taxon>Chromadorea</taxon>
        <taxon>Rhabditida</taxon>
        <taxon>Tylenchina</taxon>
        <taxon>Tylenchomorpha</taxon>
        <taxon>Sphaerularioidea</taxon>
        <taxon>Anguinidae</taxon>
        <taxon>Anguininae</taxon>
        <taxon>Ditylenchus</taxon>
    </lineage>
</organism>
<gene>
    <name evidence="1" type="ORF">DdX_18543</name>
</gene>
<protein>
    <submittedName>
        <fullName evidence="1">Uncharacterized protein</fullName>
    </submittedName>
</protein>
<dbReference type="AlphaFoldDB" id="A0AAD4MK10"/>
<sequence>MDEESGASKISDVSYGAVSDDFFSDEEEEQMLAEISQEAIDNFVEHAAENSREPSMEIVGVVLGVMLPVDRGQRIAQIPPKFPHELWNVYQRTVDGKNRINNYAKAENRRIQREMGMERPTMGYFIDRLKLIQRGRNQAHARWLQGYQAKPNRTKYRQADERILKVIEQ</sequence>
<evidence type="ECO:0000313" key="1">
    <source>
        <dbReference type="EMBL" id="KAI1697349.1"/>
    </source>
</evidence>
<dbReference type="Proteomes" id="UP001201812">
    <property type="component" value="Unassembled WGS sequence"/>
</dbReference>
<accession>A0AAD4MK10</accession>
<name>A0AAD4MK10_9BILA</name>
<reference evidence="1" key="1">
    <citation type="submission" date="2022-01" db="EMBL/GenBank/DDBJ databases">
        <title>Genome Sequence Resource for Two Populations of Ditylenchus destructor, the Migratory Endoparasitic Phytonematode.</title>
        <authorList>
            <person name="Zhang H."/>
            <person name="Lin R."/>
            <person name="Xie B."/>
        </authorList>
    </citation>
    <scope>NUCLEOTIDE SEQUENCE</scope>
    <source>
        <strain evidence="1">BazhouSP</strain>
    </source>
</reference>
<comment type="caution">
    <text evidence="1">The sequence shown here is derived from an EMBL/GenBank/DDBJ whole genome shotgun (WGS) entry which is preliminary data.</text>
</comment>
<evidence type="ECO:0000313" key="2">
    <source>
        <dbReference type="Proteomes" id="UP001201812"/>
    </source>
</evidence>
<proteinExistence type="predicted"/>